<dbReference type="EMBL" id="JTDY01001012">
    <property type="protein sequence ID" value="KOB75129.1"/>
    <property type="molecule type" value="Genomic_DNA"/>
</dbReference>
<evidence type="ECO:0000256" key="4">
    <source>
        <dbReference type="ARBA" id="ARBA00022679"/>
    </source>
</evidence>
<evidence type="ECO:0000256" key="7">
    <source>
        <dbReference type="ARBA" id="ARBA00022840"/>
    </source>
</evidence>
<comment type="catalytic activity">
    <reaction evidence="8">
        <text>L-threonyl-[protein] + ATP = O-phospho-L-threonyl-[protein] + ADP + H(+)</text>
        <dbReference type="Rhea" id="RHEA:46608"/>
        <dbReference type="Rhea" id="RHEA-COMP:11060"/>
        <dbReference type="Rhea" id="RHEA-COMP:11605"/>
        <dbReference type="ChEBI" id="CHEBI:15378"/>
        <dbReference type="ChEBI" id="CHEBI:30013"/>
        <dbReference type="ChEBI" id="CHEBI:30616"/>
        <dbReference type="ChEBI" id="CHEBI:61977"/>
        <dbReference type="ChEBI" id="CHEBI:456216"/>
        <dbReference type="EC" id="2.7.11.22"/>
    </reaction>
</comment>
<dbReference type="GO" id="GO:0005524">
    <property type="term" value="F:ATP binding"/>
    <property type="evidence" value="ECO:0007669"/>
    <property type="project" value="UniProtKB-UniRule"/>
</dbReference>
<dbReference type="Proteomes" id="UP000037510">
    <property type="component" value="Unassembled WGS sequence"/>
</dbReference>
<dbReference type="InterPro" id="IPR017441">
    <property type="entry name" value="Protein_kinase_ATP_BS"/>
</dbReference>
<comment type="caution">
    <text evidence="13">The sequence shown here is derived from an EMBL/GenBank/DDBJ whole genome shotgun (WGS) entry which is preliminary data.</text>
</comment>
<dbReference type="STRING" id="104452.A0A0L7LID4"/>
<accession>A0A0L7LID4</accession>
<dbReference type="GO" id="GO:0005634">
    <property type="term" value="C:nucleus"/>
    <property type="evidence" value="ECO:0007669"/>
    <property type="project" value="TreeGrafter"/>
</dbReference>
<reference evidence="13 14" key="1">
    <citation type="journal article" date="2015" name="Genome Biol. Evol.">
        <title>The genome of winter moth (Operophtera brumata) provides a genomic perspective on sexual dimorphism and phenology.</title>
        <authorList>
            <person name="Derks M.F."/>
            <person name="Smit S."/>
            <person name="Salis L."/>
            <person name="Schijlen E."/>
            <person name="Bossers A."/>
            <person name="Mateman C."/>
            <person name="Pijl A.S."/>
            <person name="de Ridder D."/>
            <person name="Groenen M.A."/>
            <person name="Visser M.E."/>
            <person name="Megens H.J."/>
        </authorList>
    </citation>
    <scope>NUCLEOTIDE SEQUENCE [LARGE SCALE GENOMIC DNA]</scope>
    <source>
        <strain evidence="13">WM2013NL</strain>
        <tissue evidence="13">Head and thorax</tissue>
    </source>
</reference>
<organism evidence="13 14">
    <name type="scientific">Operophtera brumata</name>
    <name type="common">Winter moth</name>
    <name type="synonym">Phalaena brumata</name>
    <dbReference type="NCBI Taxonomy" id="104452"/>
    <lineage>
        <taxon>Eukaryota</taxon>
        <taxon>Metazoa</taxon>
        <taxon>Ecdysozoa</taxon>
        <taxon>Arthropoda</taxon>
        <taxon>Hexapoda</taxon>
        <taxon>Insecta</taxon>
        <taxon>Pterygota</taxon>
        <taxon>Neoptera</taxon>
        <taxon>Endopterygota</taxon>
        <taxon>Lepidoptera</taxon>
        <taxon>Glossata</taxon>
        <taxon>Ditrysia</taxon>
        <taxon>Geometroidea</taxon>
        <taxon>Geometridae</taxon>
        <taxon>Larentiinae</taxon>
        <taxon>Operophtera</taxon>
    </lineage>
</organism>
<evidence type="ECO:0000256" key="8">
    <source>
        <dbReference type="ARBA" id="ARBA00047811"/>
    </source>
</evidence>
<feature type="domain" description="Protein kinase" evidence="12">
    <location>
        <begin position="50"/>
        <end position="320"/>
    </location>
</feature>
<dbReference type="Pfam" id="PF00069">
    <property type="entry name" value="Pkinase"/>
    <property type="match status" value="1"/>
</dbReference>
<evidence type="ECO:0000256" key="2">
    <source>
        <dbReference type="ARBA" id="ARBA00012425"/>
    </source>
</evidence>
<evidence type="ECO:0000256" key="11">
    <source>
        <dbReference type="RuleBase" id="RU000304"/>
    </source>
</evidence>
<dbReference type="FunFam" id="3.30.200.20:FF:000049">
    <property type="entry name" value="cyclin-dependent kinase-like 1 isoform X1"/>
    <property type="match status" value="1"/>
</dbReference>
<dbReference type="InterPro" id="IPR050108">
    <property type="entry name" value="CDK"/>
</dbReference>
<dbReference type="PANTHER" id="PTHR24056">
    <property type="entry name" value="CELL DIVISION PROTEIN KINASE"/>
    <property type="match status" value="1"/>
</dbReference>
<dbReference type="SUPFAM" id="SSF56112">
    <property type="entry name" value="Protein kinase-like (PK-like)"/>
    <property type="match status" value="1"/>
</dbReference>
<dbReference type="InterPro" id="IPR008271">
    <property type="entry name" value="Ser/Thr_kinase_AS"/>
</dbReference>
<evidence type="ECO:0000256" key="9">
    <source>
        <dbReference type="ARBA" id="ARBA00048367"/>
    </source>
</evidence>
<evidence type="ECO:0000313" key="14">
    <source>
        <dbReference type="Proteomes" id="UP000037510"/>
    </source>
</evidence>
<evidence type="ECO:0000256" key="1">
    <source>
        <dbReference type="ARBA" id="ARBA00006485"/>
    </source>
</evidence>
<dbReference type="InterPro" id="IPR011009">
    <property type="entry name" value="Kinase-like_dom_sf"/>
</dbReference>
<dbReference type="PANTHER" id="PTHR24056:SF222">
    <property type="entry name" value="CYCLIN-DEPENDENT KINASE-LIKE 1"/>
    <property type="match status" value="1"/>
</dbReference>
<feature type="non-terminal residue" evidence="13">
    <location>
        <position position="320"/>
    </location>
</feature>
<keyword evidence="5 10" id="KW-0547">Nucleotide-binding</keyword>
<keyword evidence="7 10" id="KW-0067">ATP-binding</keyword>
<gene>
    <name evidence="13" type="ORF">OBRU01_08103</name>
</gene>
<dbReference type="Gene3D" id="1.10.510.10">
    <property type="entry name" value="Transferase(Phosphotransferase) domain 1"/>
    <property type="match status" value="1"/>
</dbReference>
<dbReference type="InterPro" id="IPR000719">
    <property type="entry name" value="Prot_kinase_dom"/>
</dbReference>
<evidence type="ECO:0000259" key="12">
    <source>
        <dbReference type="PROSITE" id="PS50011"/>
    </source>
</evidence>
<sequence>MKDFVATNDSNFKLFNSVASCMEKWFGDKRLWLFGNNLPLLPRSRAMDRYEKLAKLGEGSYGLVYKCRNRDTGEIVAVKKFVENEDDPLIRKIALREIRMLKNLKHPNLVNLIEVFRRKRKLHLVFEFCDHTVLHELEKYPATLQGVAYCHRHNCIHRDVKPENILLNSQGVVKLCDFGFARLISPGESYTDYVATRWYRAPELLVGDTMYSTPVDVWAIGKCLDTMYSTPVDVWAIGKCLDTMYSTPVDVWAIGKFLDTMYSTPVDVWAIGKCLDTMYSTPVDDWAIGYGVTGTDDVRTSGKEHTGEILRQRPYHKLLA</sequence>
<dbReference type="GO" id="GO:0004693">
    <property type="term" value="F:cyclin-dependent protein serine/threonine kinase activity"/>
    <property type="evidence" value="ECO:0007669"/>
    <property type="project" value="UniProtKB-EC"/>
</dbReference>
<keyword evidence="3 11" id="KW-0723">Serine/threonine-protein kinase</keyword>
<dbReference type="AlphaFoldDB" id="A0A0L7LID4"/>
<dbReference type="Gene3D" id="3.30.200.20">
    <property type="entry name" value="Phosphorylase Kinase, domain 1"/>
    <property type="match status" value="1"/>
</dbReference>
<keyword evidence="14" id="KW-1185">Reference proteome</keyword>
<dbReference type="EC" id="2.7.11.22" evidence="2"/>
<name>A0A0L7LID4_OPEBR</name>
<keyword evidence="4" id="KW-0808">Transferase</keyword>
<evidence type="ECO:0000313" key="13">
    <source>
        <dbReference type="EMBL" id="KOB75129.1"/>
    </source>
</evidence>
<keyword evidence="6" id="KW-0418">Kinase</keyword>
<dbReference type="SMART" id="SM00220">
    <property type="entry name" value="S_TKc"/>
    <property type="match status" value="1"/>
</dbReference>
<protein>
    <recommendedName>
        <fullName evidence="2">cyclin-dependent kinase</fullName>
        <ecNumber evidence="2">2.7.11.22</ecNumber>
    </recommendedName>
</protein>
<dbReference type="PROSITE" id="PS50011">
    <property type="entry name" value="PROTEIN_KINASE_DOM"/>
    <property type="match status" value="1"/>
</dbReference>
<evidence type="ECO:0000256" key="10">
    <source>
        <dbReference type="PROSITE-ProRule" id="PRU10141"/>
    </source>
</evidence>
<feature type="binding site" evidence="10">
    <location>
        <position position="80"/>
    </location>
    <ligand>
        <name>ATP</name>
        <dbReference type="ChEBI" id="CHEBI:30616"/>
    </ligand>
</feature>
<dbReference type="PROSITE" id="PS00107">
    <property type="entry name" value="PROTEIN_KINASE_ATP"/>
    <property type="match status" value="1"/>
</dbReference>
<comment type="catalytic activity">
    <reaction evidence="9">
        <text>L-seryl-[protein] + ATP = O-phospho-L-seryl-[protein] + ADP + H(+)</text>
        <dbReference type="Rhea" id="RHEA:17989"/>
        <dbReference type="Rhea" id="RHEA-COMP:9863"/>
        <dbReference type="Rhea" id="RHEA-COMP:11604"/>
        <dbReference type="ChEBI" id="CHEBI:15378"/>
        <dbReference type="ChEBI" id="CHEBI:29999"/>
        <dbReference type="ChEBI" id="CHEBI:30616"/>
        <dbReference type="ChEBI" id="CHEBI:83421"/>
        <dbReference type="ChEBI" id="CHEBI:456216"/>
        <dbReference type="EC" id="2.7.11.22"/>
    </reaction>
</comment>
<evidence type="ECO:0000256" key="6">
    <source>
        <dbReference type="ARBA" id="ARBA00022777"/>
    </source>
</evidence>
<proteinExistence type="inferred from homology"/>
<dbReference type="PROSITE" id="PS00108">
    <property type="entry name" value="PROTEIN_KINASE_ST"/>
    <property type="match status" value="1"/>
</dbReference>
<comment type="similarity">
    <text evidence="1">Belongs to the protein kinase superfamily. CMGC Ser/Thr protein kinase family. CDC2/CDKX subfamily.</text>
</comment>
<evidence type="ECO:0000256" key="3">
    <source>
        <dbReference type="ARBA" id="ARBA00022527"/>
    </source>
</evidence>
<evidence type="ECO:0000256" key="5">
    <source>
        <dbReference type="ARBA" id="ARBA00022741"/>
    </source>
</evidence>